<evidence type="ECO:0000256" key="2">
    <source>
        <dbReference type="PIRSR" id="PIRSR605754-1"/>
    </source>
</evidence>
<feature type="active site" description="Proton donor/acceptor" evidence="2">
    <location>
        <position position="146"/>
    </location>
</feature>
<proteinExistence type="predicted"/>
<dbReference type="Pfam" id="PF04203">
    <property type="entry name" value="Sortase"/>
    <property type="match status" value="1"/>
</dbReference>
<keyword evidence="1 4" id="KW-0378">Hydrolase</keyword>
<organism evidence="4 5">
    <name type="scientific">Clostridium scindens (strain JCM 10418 / VPI 12708)</name>
    <dbReference type="NCBI Taxonomy" id="29347"/>
    <lineage>
        <taxon>Bacteria</taxon>
        <taxon>Bacillati</taxon>
        <taxon>Bacillota</taxon>
        <taxon>Clostridia</taxon>
        <taxon>Lachnospirales</taxon>
        <taxon>Lachnospiraceae</taxon>
    </lineage>
</organism>
<feature type="transmembrane region" description="Helical" evidence="3">
    <location>
        <begin position="7"/>
        <end position="28"/>
    </location>
</feature>
<gene>
    <name evidence="4" type="primary">srtB</name>
    <name evidence="4" type="ORF">FYJ37_12255</name>
</gene>
<keyword evidence="3" id="KW-1133">Transmembrane helix</keyword>
<keyword evidence="3" id="KW-0472">Membrane</keyword>
<dbReference type="GO" id="GO:0016787">
    <property type="term" value="F:hydrolase activity"/>
    <property type="evidence" value="ECO:0007669"/>
    <property type="project" value="UniProtKB-KW"/>
</dbReference>
<name>A0A844FCB2_CLOSV</name>
<dbReference type="InterPro" id="IPR005754">
    <property type="entry name" value="Sortase"/>
</dbReference>
<dbReference type="Proteomes" id="UP000462363">
    <property type="component" value="Unassembled WGS sequence"/>
</dbReference>
<dbReference type="RefSeq" id="WP_154322063.1">
    <property type="nucleotide sequence ID" value="NZ_CP045695.1"/>
</dbReference>
<comment type="caution">
    <text evidence="4">The sequence shown here is derived from an EMBL/GenBank/DDBJ whole genome shotgun (WGS) entry which is preliminary data.</text>
</comment>
<reference evidence="4 5" key="1">
    <citation type="submission" date="2019-08" db="EMBL/GenBank/DDBJ databases">
        <title>In-depth cultivation of the pig gut microbiome towards novel bacterial diversity and tailored functional studies.</title>
        <authorList>
            <person name="Wylensek D."/>
            <person name="Hitch T.C.A."/>
            <person name="Clavel T."/>
        </authorList>
    </citation>
    <scope>NUCLEOTIDE SEQUENCE [LARGE SCALE GENOMIC DNA]</scope>
    <source>
        <strain evidence="4 5">BL-389-WT-3D</strain>
    </source>
</reference>
<evidence type="ECO:0000313" key="5">
    <source>
        <dbReference type="Proteomes" id="UP000462363"/>
    </source>
</evidence>
<accession>A0A844FCB2</accession>
<dbReference type="NCBIfam" id="TIGR03064">
    <property type="entry name" value="sortase_srtB"/>
    <property type="match status" value="1"/>
</dbReference>
<protein>
    <submittedName>
        <fullName evidence="4">Class B sortase</fullName>
        <ecNumber evidence="4">3.4.22.71</ecNumber>
    </submittedName>
</protein>
<dbReference type="InterPro" id="IPR023365">
    <property type="entry name" value="Sortase_dom-sf"/>
</dbReference>
<evidence type="ECO:0000256" key="1">
    <source>
        <dbReference type="ARBA" id="ARBA00022801"/>
    </source>
</evidence>
<sequence length="270" mass="31307">MKKKKSYHWLLFIIIAIILIGTALYHILPPYIDRLWTARSYKKLAEEYVSDESEPDDGKQKKKDWWLTDVKVEFDKLKAENQDVIGWIRFDNQDEFGINYPILHSGDNEKYLRTDLHGNNHIAGSIFLEGLNKSDFSDYYNIIYGHNMIDGSMFGSLKKYKDEGFWQENQYFTVYSETTAYRYQIFSYEDAVIGGDVYKVGYKPGEEYQKFIDQMIKDSDVDTGVKPQSSNKILTLSTCTGNGYSKRFAIHAVCIDAQTTDQSELKETGN</sequence>
<dbReference type="CDD" id="cd05826">
    <property type="entry name" value="Sortase_B"/>
    <property type="match status" value="1"/>
</dbReference>
<dbReference type="SUPFAM" id="SSF63817">
    <property type="entry name" value="Sortase"/>
    <property type="match status" value="1"/>
</dbReference>
<dbReference type="AlphaFoldDB" id="A0A844FCB2"/>
<dbReference type="EC" id="3.4.22.71" evidence="4"/>
<dbReference type="InterPro" id="IPR009835">
    <property type="entry name" value="SrtB"/>
</dbReference>
<evidence type="ECO:0000256" key="3">
    <source>
        <dbReference type="SAM" id="Phobius"/>
    </source>
</evidence>
<feature type="active site" description="Acyl-thioester intermediate" evidence="2">
    <location>
        <position position="239"/>
    </location>
</feature>
<evidence type="ECO:0000313" key="4">
    <source>
        <dbReference type="EMBL" id="MSS41101.1"/>
    </source>
</evidence>
<dbReference type="Gene3D" id="2.40.260.10">
    <property type="entry name" value="Sortase"/>
    <property type="match status" value="1"/>
</dbReference>
<keyword evidence="3" id="KW-0812">Transmembrane</keyword>
<dbReference type="EMBL" id="VUMB01000026">
    <property type="protein sequence ID" value="MSS41101.1"/>
    <property type="molecule type" value="Genomic_DNA"/>
</dbReference>